<sequence length="551" mass="59411">MSTMSNPEHQPTTGATVLELAVSAAGAGPRADGEAVDVGLEAADVNGHLQCTITPLDPQGDPYSLAILESSENAPAPAVSGADIRWVAHNLADLGAALGRSGMFLRTGLCLDFAQAVLDAVDGAVPPLLREHGSLRHRYEQVVRALAVPREGARVAQLVALGSGCAVLAAELEAVGVSWNSATFEAVMANIAGKPVQGSHYPLLDQLAHELTTAWGARTFTWAVGQPELCDGEGYPVLSGKIRGFLGTVSAAQSAKFLQYRHLKALAENFGYEWAAPWRADGRWRPQLWPARSSTEGWRGQGGAVQLPHVLRECVQASPGRILIRALVPQAEPRMWAHLSHDPDLLQALACGDLYRGVARRLSCHRDEAALAVLTVLHDNKQVANRKWRNMMVARFPTAVQYLSTATAAGHNKQMLRSPWGLPFPEPNAVLAEALGTPAPERSREMIQAVKSRGRQARRFVIQSALAEFLGWAAVQLRSCLTDYDARLVLLNHGEFLIEANPVRAEEVESVVVRVLDEAVAEVLGESPVAWSPSIGRGYTWAEAEDNATLR</sequence>
<dbReference type="Gene3D" id="3.30.70.370">
    <property type="match status" value="1"/>
</dbReference>
<comment type="caution">
    <text evidence="1">The sequence shown here is derived from an EMBL/GenBank/DDBJ whole genome shotgun (WGS) entry which is preliminary data.</text>
</comment>
<dbReference type="Gene3D" id="1.10.150.20">
    <property type="entry name" value="5' to 3' exonuclease, C-terminal subdomain"/>
    <property type="match status" value="1"/>
</dbReference>
<reference evidence="1 2" key="1">
    <citation type="submission" date="2021-03" db="EMBL/GenBank/DDBJ databases">
        <title>Sequencing the genomes of 1000 actinobacteria strains.</title>
        <authorList>
            <person name="Klenk H.-P."/>
        </authorList>
    </citation>
    <scope>NUCLEOTIDE SEQUENCE [LARGE SCALE GENOMIC DNA]</scope>
    <source>
        <strain evidence="1 2">DSM 44580</strain>
    </source>
</reference>
<proteinExistence type="predicted"/>
<dbReference type="EMBL" id="JAGIOO010000001">
    <property type="protein sequence ID" value="MBP2477590.1"/>
    <property type="molecule type" value="Genomic_DNA"/>
</dbReference>
<dbReference type="InterPro" id="IPR043502">
    <property type="entry name" value="DNA/RNA_pol_sf"/>
</dbReference>
<dbReference type="SUPFAM" id="SSF56672">
    <property type="entry name" value="DNA/RNA polymerases"/>
    <property type="match status" value="1"/>
</dbReference>
<dbReference type="GO" id="GO:0003887">
    <property type="term" value="F:DNA-directed DNA polymerase activity"/>
    <property type="evidence" value="ECO:0007669"/>
    <property type="project" value="UniProtKB-EC"/>
</dbReference>
<accession>A0ABS5AM07</accession>
<evidence type="ECO:0000313" key="2">
    <source>
        <dbReference type="Proteomes" id="UP001519363"/>
    </source>
</evidence>
<organism evidence="1 2">
    <name type="scientific">Crossiella equi</name>
    <dbReference type="NCBI Taxonomy" id="130796"/>
    <lineage>
        <taxon>Bacteria</taxon>
        <taxon>Bacillati</taxon>
        <taxon>Actinomycetota</taxon>
        <taxon>Actinomycetes</taxon>
        <taxon>Pseudonocardiales</taxon>
        <taxon>Pseudonocardiaceae</taxon>
        <taxon>Crossiella</taxon>
    </lineage>
</organism>
<gene>
    <name evidence="1" type="ORF">JOF53_006462</name>
</gene>
<evidence type="ECO:0000313" key="1">
    <source>
        <dbReference type="EMBL" id="MBP2477590.1"/>
    </source>
</evidence>
<keyword evidence="1" id="KW-0808">Transferase</keyword>
<dbReference type="EC" id="2.7.7.7" evidence="1"/>
<name>A0ABS5AM07_9PSEU</name>
<keyword evidence="1" id="KW-0548">Nucleotidyltransferase</keyword>
<dbReference type="RefSeq" id="WP_086787981.1">
    <property type="nucleotide sequence ID" value="NZ_JAGIOO010000001.1"/>
</dbReference>
<dbReference type="Proteomes" id="UP001519363">
    <property type="component" value="Unassembled WGS sequence"/>
</dbReference>
<keyword evidence="2" id="KW-1185">Reference proteome</keyword>
<protein>
    <submittedName>
        <fullName evidence="1">DNA polymerase-1</fullName>
        <ecNumber evidence="1">2.7.7.7</ecNumber>
    </submittedName>
</protein>